<protein>
    <submittedName>
        <fullName evidence="2">Uncharacterized protein</fullName>
    </submittedName>
</protein>
<proteinExistence type="predicted"/>
<name>A0A0C2CV66_9BACT</name>
<evidence type="ECO:0000256" key="1">
    <source>
        <dbReference type="SAM" id="MobiDB-lite"/>
    </source>
</evidence>
<dbReference type="EMBL" id="JMCC02000095">
    <property type="protein sequence ID" value="KIG13480.1"/>
    <property type="molecule type" value="Genomic_DNA"/>
</dbReference>
<organism evidence="2 3">
    <name type="scientific">Enhygromyxa salina</name>
    <dbReference type="NCBI Taxonomy" id="215803"/>
    <lineage>
        <taxon>Bacteria</taxon>
        <taxon>Pseudomonadati</taxon>
        <taxon>Myxococcota</taxon>
        <taxon>Polyangia</taxon>
        <taxon>Nannocystales</taxon>
        <taxon>Nannocystaceae</taxon>
        <taxon>Enhygromyxa</taxon>
    </lineage>
</organism>
<feature type="compositionally biased region" description="Basic and acidic residues" evidence="1">
    <location>
        <begin position="1"/>
        <end position="12"/>
    </location>
</feature>
<dbReference type="AlphaFoldDB" id="A0A0C2CV66"/>
<comment type="caution">
    <text evidence="2">The sequence shown here is derived from an EMBL/GenBank/DDBJ whole genome shotgun (WGS) entry which is preliminary data.</text>
</comment>
<feature type="region of interest" description="Disordered" evidence="1">
    <location>
        <begin position="1"/>
        <end position="27"/>
    </location>
</feature>
<evidence type="ECO:0000313" key="2">
    <source>
        <dbReference type="EMBL" id="KIG13480.1"/>
    </source>
</evidence>
<accession>A0A0C2CV66</accession>
<dbReference type="Proteomes" id="UP000031599">
    <property type="component" value="Unassembled WGS sequence"/>
</dbReference>
<sequence>MSEPKDKPRETSETGASAPPTPGPSPSQALVDQLVAGFREQLGRALEVELRDDIGSTALAYVDHYLGLLKEEEREPIVSLVAAGAGAWFGELVRREIGGLWIGDGTDPRRLRLLLEPQFVHFSPVDLAYEAIFSGSPDPGDPRSSRVAPEGAALDGAYHLRKRTEQAEELDDHAWITERLAEVPEVPEDQFYSLTGRFETLELILQLLASRDLAANREPRIYHLNDYVEVLTAAPSPAPEGED</sequence>
<dbReference type="RefSeq" id="WP_052555684.1">
    <property type="nucleotide sequence ID" value="NZ_JMCC02000095.1"/>
</dbReference>
<reference evidence="2 3" key="1">
    <citation type="submission" date="2014-12" db="EMBL/GenBank/DDBJ databases">
        <title>Genome assembly of Enhygromyxa salina DSM 15201.</title>
        <authorList>
            <person name="Sharma G."/>
            <person name="Subramanian S."/>
        </authorList>
    </citation>
    <scope>NUCLEOTIDE SEQUENCE [LARGE SCALE GENOMIC DNA]</scope>
    <source>
        <strain evidence="2 3">DSM 15201</strain>
    </source>
</reference>
<evidence type="ECO:0000313" key="3">
    <source>
        <dbReference type="Proteomes" id="UP000031599"/>
    </source>
</evidence>
<gene>
    <name evidence="2" type="ORF">DB30_08046</name>
</gene>